<sequence>MNNNNNKQLVYWCFDSHLIRDRSRILFNTKRRVLIVSMARLHKFNWRRFSAFNMPSRQMKFGDTTNVENQQITKRQQNVNRFKYENE</sequence>
<reference evidence="1" key="2">
    <citation type="journal article" date="2022" name="Res Sq">
        <title>Comparative Genomics Reveals Insights into the Divergent Evolution of Astigmatic Mites and Household Pest Adaptations.</title>
        <authorList>
            <person name="Xiong Q."/>
            <person name="Wan A.T.-Y."/>
            <person name="Liu X.-Y."/>
            <person name="Fung C.S.-H."/>
            <person name="Xiao X."/>
            <person name="Malainual N."/>
            <person name="Hou J."/>
            <person name="Wang L."/>
            <person name="Wang M."/>
            <person name="Yang K."/>
            <person name="Cui Y."/>
            <person name="Leung E."/>
            <person name="Nong W."/>
            <person name="Shin S.-K."/>
            <person name="Au S."/>
            <person name="Jeong K.Y."/>
            <person name="Chew F.T."/>
            <person name="Hui J."/>
            <person name="Leung T.F."/>
            <person name="Tungtrongchitr A."/>
            <person name="Zhong N."/>
            <person name="Liu Z."/>
            <person name="Tsui S."/>
        </authorList>
    </citation>
    <scope>NUCLEOTIDE SEQUENCE</scope>
    <source>
        <strain evidence="1">Derf</strain>
        <tissue evidence="1">Whole organism</tissue>
    </source>
</reference>
<keyword evidence="2" id="KW-1185">Reference proteome</keyword>
<name>A0A922HW69_DERFA</name>
<dbReference type="EMBL" id="ASGP02000004">
    <property type="protein sequence ID" value="KAH9511589.1"/>
    <property type="molecule type" value="Genomic_DNA"/>
</dbReference>
<proteinExistence type="predicted"/>
<protein>
    <submittedName>
        <fullName evidence="1">Uncharacterized protein</fullName>
    </submittedName>
</protein>
<accession>A0A922HW69</accession>
<evidence type="ECO:0000313" key="2">
    <source>
        <dbReference type="Proteomes" id="UP000790347"/>
    </source>
</evidence>
<evidence type="ECO:0000313" key="1">
    <source>
        <dbReference type="EMBL" id="KAH9511589.1"/>
    </source>
</evidence>
<dbReference type="AlphaFoldDB" id="A0A922HW69"/>
<gene>
    <name evidence="1" type="ORF">DERF_010038</name>
</gene>
<organism evidence="1 2">
    <name type="scientific">Dermatophagoides farinae</name>
    <name type="common">American house dust mite</name>
    <dbReference type="NCBI Taxonomy" id="6954"/>
    <lineage>
        <taxon>Eukaryota</taxon>
        <taxon>Metazoa</taxon>
        <taxon>Ecdysozoa</taxon>
        <taxon>Arthropoda</taxon>
        <taxon>Chelicerata</taxon>
        <taxon>Arachnida</taxon>
        <taxon>Acari</taxon>
        <taxon>Acariformes</taxon>
        <taxon>Sarcoptiformes</taxon>
        <taxon>Astigmata</taxon>
        <taxon>Psoroptidia</taxon>
        <taxon>Analgoidea</taxon>
        <taxon>Pyroglyphidae</taxon>
        <taxon>Dermatophagoidinae</taxon>
        <taxon>Dermatophagoides</taxon>
    </lineage>
</organism>
<reference evidence="1" key="1">
    <citation type="submission" date="2013-05" db="EMBL/GenBank/DDBJ databases">
        <authorList>
            <person name="Yim A.K.Y."/>
            <person name="Chan T.F."/>
            <person name="Ji K.M."/>
            <person name="Liu X.Y."/>
            <person name="Zhou J.W."/>
            <person name="Li R.Q."/>
            <person name="Yang K.Y."/>
            <person name="Li J."/>
            <person name="Li M."/>
            <person name="Law P.T.W."/>
            <person name="Wu Y.L."/>
            <person name="Cai Z.L."/>
            <person name="Qin H."/>
            <person name="Bao Y."/>
            <person name="Leung R.K.K."/>
            <person name="Ng P.K.S."/>
            <person name="Zou J."/>
            <person name="Zhong X.J."/>
            <person name="Ran P.X."/>
            <person name="Zhong N.S."/>
            <person name="Liu Z.G."/>
            <person name="Tsui S.K.W."/>
        </authorList>
    </citation>
    <scope>NUCLEOTIDE SEQUENCE</scope>
    <source>
        <strain evidence="1">Derf</strain>
        <tissue evidence="1">Whole organism</tissue>
    </source>
</reference>
<dbReference type="Proteomes" id="UP000790347">
    <property type="component" value="Unassembled WGS sequence"/>
</dbReference>
<comment type="caution">
    <text evidence="1">The sequence shown here is derived from an EMBL/GenBank/DDBJ whole genome shotgun (WGS) entry which is preliminary data.</text>
</comment>